<evidence type="ECO:0000256" key="5">
    <source>
        <dbReference type="ARBA" id="ARBA00023069"/>
    </source>
</evidence>
<reference evidence="11 12" key="1">
    <citation type="submission" date="2023-03" db="EMBL/GenBank/DDBJ databases">
        <title>Strain YYF002 represents a novel species in the genus Winogradskyella isolated from seawater.</title>
        <authorList>
            <person name="Fu Z.-Y."/>
        </authorList>
    </citation>
    <scope>NUCLEOTIDE SEQUENCE [LARGE SCALE GENOMIC DNA]</scope>
    <source>
        <strain evidence="11 12">YYF002</strain>
    </source>
</reference>
<name>A0ABT6FYW7_9FLAO</name>
<evidence type="ECO:0000256" key="1">
    <source>
        <dbReference type="ARBA" id="ARBA00004138"/>
    </source>
</evidence>
<keyword evidence="6" id="KW-1015">Disulfide bond</keyword>
<evidence type="ECO:0000313" key="12">
    <source>
        <dbReference type="Proteomes" id="UP001529085"/>
    </source>
</evidence>
<comment type="caution">
    <text evidence="11">The sequence shown here is derived from an EMBL/GenBank/DDBJ whole genome shotgun (WGS) entry which is preliminary data.</text>
</comment>
<evidence type="ECO:0000259" key="10">
    <source>
        <dbReference type="SMART" id="SM00560"/>
    </source>
</evidence>
<evidence type="ECO:0000256" key="2">
    <source>
        <dbReference type="ARBA" id="ARBA00004496"/>
    </source>
</evidence>
<dbReference type="InterPro" id="IPR028974">
    <property type="entry name" value="TSP_type-3_rpt"/>
</dbReference>
<keyword evidence="5" id="KW-0969">Cilium</keyword>
<feature type="signal peptide" evidence="9">
    <location>
        <begin position="1"/>
        <end position="23"/>
    </location>
</feature>
<dbReference type="Proteomes" id="UP001529085">
    <property type="component" value="Unassembled WGS sequence"/>
</dbReference>
<dbReference type="Gene3D" id="2.60.40.10">
    <property type="entry name" value="Immunoglobulins"/>
    <property type="match status" value="1"/>
</dbReference>
<dbReference type="InterPro" id="IPR006558">
    <property type="entry name" value="LamG-like"/>
</dbReference>
<dbReference type="InterPro" id="IPR045474">
    <property type="entry name" value="GEVED"/>
</dbReference>
<keyword evidence="12" id="KW-1185">Reference proteome</keyword>
<dbReference type="EMBL" id="JARSBN010000002">
    <property type="protein sequence ID" value="MDG4714985.1"/>
    <property type="molecule type" value="Genomic_DNA"/>
</dbReference>
<evidence type="ECO:0000313" key="11">
    <source>
        <dbReference type="EMBL" id="MDG4714985.1"/>
    </source>
</evidence>
<evidence type="ECO:0000256" key="3">
    <source>
        <dbReference type="ARBA" id="ARBA00022490"/>
    </source>
</evidence>
<evidence type="ECO:0000256" key="8">
    <source>
        <dbReference type="SAM" id="MobiDB-lite"/>
    </source>
</evidence>
<dbReference type="Pfam" id="PF17963">
    <property type="entry name" value="Big_9"/>
    <property type="match status" value="1"/>
</dbReference>
<protein>
    <submittedName>
        <fullName evidence="11">GEVED domain-containing protein</fullName>
    </submittedName>
</protein>
<dbReference type="Gene3D" id="2.60.40.3440">
    <property type="match status" value="1"/>
</dbReference>
<dbReference type="Pfam" id="PF13385">
    <property type="entry name" value="Laminin_G_3"/>
    <property type="match status" value="1"/>
</dbReference>
<dbReference type="Pfam" id="PF22544">
    <property type="entry name" value="HYDIN_VesB_CFA65-like_Ig"/>
    <property type="match status" value="1"/>
</dbReference>
<dbReference type="SUPFAM" id="SSF49899">
    <property type="entry name" value="Concanavalin A-like lectins/glucanases"/>
    <property type="match status" value="1"/>
</dbReference>
<dbReference type="Gene3D" id="4.10.1080.10">
    <property type="entry name" value="TSP type-3 repeat"/>
    <property type="match status" value="1"/>
</dbReference>
<dbReference type="SMART" id="SM00560">
    <property type="entry name" value="LamGL"/>
    <property type="match status" value="1"/>
</dbReference>
<feature type="region of interest" description="Disordered" evidence="8">
    <location>
        <begin position="910"/>
        <end position="995"/>
    </location>
</feature>
<dbReference type="Gene3D" id="2.60.120.200">
    <property type="match status" value="1"/>
</dbReference>
<dbReference type="NCBIfam" id="TIGR04183">
    <property type="entry name" value="Por_Secre_tail"/>
    <property type="match status" value="1"/>
</dbReference>
<dbReference type="NCBIfam" id="NF012200">
    <property type="entry name" value="choice_anch_D"/>
    <property type="match status" value="1"/>
</dbReference>
<evidence type="ECO:0000256" key="7">
    <source>
        <dbReference type="ARBA" id="ARBA00023273"/>
    </source>
</evidence>
<dbReference type="InterPro" id="IPR013320">
    <property type="entry name" value="ConA-like_dom_sf"/>
</dbReference>
<feature type="domain" description="LamG-like jellyroll fold" evidence="10">
    <location>
        <begin position="1064"/>
        <end position="1191"/>
    </location>
</feature>
<evidence type="ECO:0000256" key="9">
    <source>
        <dbReference type="SAM" id="SignalP"/>
    </source>
</evidence>
<dbReference type="Pfam" id="PF20009">
    <property type="entry name" value="GEVED"/>
    <property type="match status" value="2"/>
</dbReference>
<sequence>MKKITFKLACIIIVLFFGFKMSAQCVPSGMVDWNNFGISNFTITGDAASTINNNSIAEGQYSDHTSLSVNVTAGNTYSFSATNTKDTWGDLKMRFWIDYDGTGNYVQVYDSGGYVNNGNSSQTFSGNITIDIGALTGSSVLRIAASYCSSCGGNEGVMSTDACNFHYRAEVEDYTLNITGATLVDPLARDNSLAVLKDSTSGVSNQIDVSSNDNIGTSDGTDGDDYAINVGPTNGTVTEVSDGVFEYIPNTGFIGTDSFTYNLCDANNDCDTATVSIVVNLGHCEPTSNSGGSHYITNFTLVGDTNTINNTSGDDGGYASYLDSSYGYADLTRNNTYTASISTVGSNVGWSVYIDLNQDGDFVDAGELIGDTNGEGTGNLNITIPATSALGETVLRVGARRYWSSNVPCGNSDGQPEEFEDYKVEIINHITTQDIQVLGNDNFIFDGDTSTSTDNHTYYGIYDINSGALNRSFEIRNDGVVDLTLTSPYVSITGSADFSITTFPTDFTLAPGESDTFGVSFNPSSIGVISATLSVHSDDPEENPYVFVVEGEGAQTFPDTDGDGVSDNVDIDDDNDGLTDEEETLSCTSYPFASTTDLVFLNETFGAGQNRVMINGNYAGVTTSYCYEDGTGSCPATYNPTSVNDGDYTVHYTITNDDDVADDIDTDISQWAEDYWYAGEDHTPGDTYGRMAIFNATEEPGVFYNQFISGAVANVPIQFGFYAINIDRDDIDSSELATRERPEVIITIYDPNGNVIASETSGLIEPTSPAGDWVEVSASFTTSYTQFTVELSNANLGGLGNDLAIDDVFVKQTLCDLDGDGVADIIDLDNDNDGIPNVVELGLIDDNYDATVYNDTTNPWVDANGNGLHDAYEGLVPRDSDGDGVPDYLDLDSDNDGIYDNVEYNGLGDVDISGDGLGEGSDYEDNSNKIDDNDFDGDGILSLMDDNDDDSDTASTTDHGTFSYPDPLDTDGDGVPDYLDIDSNDASNNPSDGSDIDTTIYVHLDANGDGIIDGTTDSDKDGLLDSFDTNDSAYGSPRDLDDSYSLYFDGRNDYVEDGNVLTSGDASLMVWIKTDGSNHASTNGIIAGQSNFYLQLNHSDNSITLMLDGSAVITSTDLVVDGVWTHVSATTNSDSTALYINGVKQDGALSNGGVSADISNFTIGKQSGVDTNYFKGEIDEVRVFNVALTQEEQQATIYQELDENFSFNQGKIIPKNISENSIGTNLLKYYKMDGYKDDVTDNKVTLSLDQGTGAKLYNIKNIYYQTAPLPYVTNTDGPWTTEATWLHGNVWDIEDVQTNKDWSIVHIKNNVTSNASHTNLGFLIDENQMFTVLGDNKIENNWYLELNGALDLKDDSQLVQTNKSDLVTSSSGKILRRQEGNSSFYRYNYWSSPVGSLSATTITDNNTTSNNANNTSFSLSMIKDQNGDDFEFTNAYHEEGKISTYWLFTFINAVTYSNWVLIDIYDQINSGVGYTSKGVGVGSEQQYLFEGKPNNGTIVIPVLDTGGAGSEPADTKTDYLLGNPYPSAIDIHKFIDDNEGTIDGTIQLWQQWSGSSHVLNQYNGGYAQVNKTGSIRAYQFVGIEGGNNGNQDGTKIPTRYLPVSQGFIVEILEDGNVVFNNGQRVFVKEIDADGSYDNGSVFFRGAVDSQNSTESDEVSAETEEEIMQRIRLEFNSVDGPQTKRELLLGFSNQTSDEFDYGFEAKNLESNNDDLSLLMGEDKYTIQAYSNITDDKVVPLALQASGEYNYTVSLTDTDYISEDQKIYLRDNLTNTYHNLREGAYQFLSQGGEFNDRLEIVFQTEEDALSVSENLEENLQIYYAMGRNKIVVLNPEKENIESVKMINMLGQELPVANQVYHETYSEYRLNNISAGAYVVVLSVKNKGVVTKKIIIN</sequence>
<evidence type="ECO:0000256" key="6">
    <source>
        <dbReference type="ARBA" id="ARBA00023157"/>
    </source>
</evidence>
<keyword evidence="3" id="KW-0963">Cytoplasm</keyword>
<feature type="region of interest" description="Disordered" evidence="8">
    <location>
        <begin position="876"/>
        <end position="896"/>
    </location>
</feature>
<gene>
    <name evidence="11" type="ORF">P7122_03805</name>
</gene>
<feature type="chain" id="PRO_5045997659" evidence="9">
    <location>
        <begin position="24"/>
        <end position="1894"/>
    </location>
</feature>
<dbReference type="InterPro" id="IPR026444">
    <property type="entry name" value="Secre_tail"/>
</dbReference>
<feature type="compositionally biased region" description="Acidic residues" evidence="8">
    <location>
        <begin position="968"/>
        <end position="983"/>
    </location>
</feature>
<keyword evidence="7" id="KW-0966">Cell projection</keyword>
<keyword evidence="4 9" id="KW-0732">Signal</keyword>
<dbReference type="InterPro" id="IPR013783">
    <property type="entry name" value="Ig-like_fold"/>
</dbReference>
<evidence type="ECO:0000256" key="4">
    <source>
        <dbReference type="ARBA" id="ARBA00022729"/>
    </source>
</evidence>
<proteinExistence type="predicted"/>
<dbReference type="InterPro" id="IPR053879">
    <property type="entry name" value="HYDIN_VesB_CFA65-like_Ig"/>
</dbReference>
<comment type="subcellular location">
    <subcellularLocation>
        <location evidence="1">Cell projection</location>
        <location evidence="1">Cilium</location>
    </subcellularLocation>
    <subcellularLocation>
        <location evidence="2">Cytoplasm</location>
    </subcellularLocation>
</comment>
<organism evidence="11 12">
    <name type="scientific">Winogradskyella marincola</name>
    <dbReference type="NCBI Taxonomy" id="3037795"/>
    <lineage>
        <taxon>Bacteria</taxon>
        <taxon>Pseudomonadati</taxon>
        <taxon>Bacteroidota</taxon>
        <taxon>Flavobacteriia</taxon>
        <taxon>Flavobacteriales</taxon>
        <taxon>Flavobacteriaceae</taxon>
        <taxon>Winogradskyella</taxon>
    </lineage>
</organism>
<accession>A0ABT6FYW7</accession>
<dbReference type="RefSeq" id="WP_278004453.1">
    <property type="nucleotide sequence ID" value="NZ_JARSBN010000002.1"/>
</dbReference>